<feature type="domain" description="WsaF N-terminal" evidence="2">
    <location>
        <begin position="145"/>
        <end position="191"/>
    </location>
</feature>
<evidence type="ECO:0000259" key="2">
    <source>
        <dbReference type="Pfam" id="PF21374"/>
    </source>
</evidence>
<keyword evidence="1 4" id="KW-0808">Transferase</keyword>
<dbReference type="PANTHER" id="PTHR46401:SF2">
    <property type="entry name" value="GLYCOSYLTRANSFERASE WBBK-RELATED"/>
    <property type="match status" value="1"/>
</dbReference>
<dbReference type="Pfam" id="PF22772">
    <property type="entry name" value="WsaF_C"/>
    <property type="match status" value="1"/>
</dbReference>
<protein>
    <submittedName>
        <fullName evidence="4">Glycosyltransferase family 4 protein</fullName>
    </submittedName>
</protein>
<comment type="caution">
    <text evidence="4">The sequence shown here is derived from an EMBL/GenBank/DDBJ whole genome shotgun (WGS) entry which is preliminary data.</text>
</comment>
<dbReference type="Pfam" id="PF21374">
    <property type="entry name" value="WsaF_N"/>
    <property type="match status" value="1"/>
</dbReference>
<gene>
    <name evidence="4" type="ORF">HF849_05800</name>
</gene>
<dbReference type="Gene3D" id="3.40.50.11090">
    <property type="match status" value="1"/>
</dbReference>
<dbReference type="Proteomes" id="UP000587880">
    <property type="component" value="Unassembled WGS sequence"/>
</dbReference>
<organism evidence="4 5">
    <name type="scientific">Clostridium beijerinckii</name>
    <name type="common">Clostridium MP</name>
    <dbReference type="NCBI Taxonomy" id="1520"/>
    <lineage>
        <taxon>Bacteria</taxon>
        <taxon>Bacillati</taxon>
        <taxon>Bacillota</taxon>
        <taxon>Clostridia</taxon>
        <taxon>Eubacteriales</taxon>
        <taxon>Clostridiaceae</taxon>
        <taxon>Clostridium</taxon>
    </lineage>
</organism>
<dbReference type="InterPro" id="IPR048510">
    <property type="entry name" value="WsaF_N"/>
</dbReference>
<dbReference type="RefSeq" id="WP_168981356.1">
    <property type="nucleotide sequence ID" value="NZ_JABAGD010000007.1"/>
</dbReference>
<name>A0A7X9XNI3_CLOBE</name>
<evidence type="ECO:0000313" key="5">
    <source>
        <dbReference type="Proteomes" id="UP000587880"/>
    </source>
</evidence>
<evidence type="ECO:0000313" key="4">
    <source>
        <dbReference type="EMBL" id="NMF04278.1"/>
    </source>
</evidence>
<accession>A0A7X9XNI3</accession>
<dbReference type="Gene3D" id="3.40.50.2000">
    <property type="entry name" value="Glycogen Phosphorylase B"/>
    <property type="match status" value="1"/>
</dbReference>
<dbReference type="GO" id="GO:0016757">
    <property type="term" value="F:glycosyltransferase activity"/>
    <property type="evidence" value="ECO:0007669"/>
    <property type="project" value="TreeGrafter"/>
</dbReference>
<dbReference type="AlphaFoldDB" id="A0A7X9XNI3"/>
<evidence type="ECO:0000256" key="1">
    <source>
        <dbReference type="ARBA" id="ARBA00022679"/>
    </source>
</evidence>
<dbReference type="InterPro" id="IPR055050">
    <property type="entry name" value="WsaF_C"/>
</dbReference>
<dbReference type="SUPFAM" id="SSF53756">
    <property type="entry name" value="UDP-Glycosyltransferase/glycogen phosphorylase"/>
    <property type="match status" value="1"/>
</dbReference>
<dbReference type="GO" id="GO:0030247">
    <property type="term" value="F:polysaccharide binding"/>
    <property type="evidence" value="ECO:0007669"/>
    <property type="project" value="InterPro"/>
</dbReference>
<sequence length="407" mass="47250">MLKLKIIIKKIYHILKQDGADALVAKVIKNAQQLDVIGFYDYIIDNSLIHLNKEDVEKYQIEDNKIILNWIVPEMGIGSGGHINIFRFVSYLQRKGHINRIYLFNSTRFKSNEQVKKFLMEHYPTLDSTVEVYCDTSQIQFAHATLATSWHTAYFVKRFNNTLQKFYFVQDFEPFFYAHGSEYAFAEATYKFGFIGITAGGWLKEKLSKEYQMNCYDFGFSYDKHLYKPIEKRDNIKRILFYARPVTPRRSFEIGLLAINELHKKMPEVGVIFAGWDVSNYEIPFPHLNAGSVALDGLPDLYSQCDICLALSNTNLSLLPLEVMACNSVIMSNNDDHVRWLLNEDNSILSNLDPNDIADKLYYYLNNEDELDKIRGNGYKCAINTSWDNEGKKVEEYILEEINNNVK</sequence>
<dbReference type="GO" id="GO:0009103">
    <property type="term" value="P:lipopolysaccharide biosynthetic process"/>
    <property type="evidence" value="ECO:0007669"/>
    <property type="project" value="TreeGrafter"/>
</dbReference>
<feature type="domain" description="WsaF C-terminal" evidence="3">
    <location>
        <begin position="237"/>
        <end position="361"/>
    </location>
</feature>
<dbReference type="EMBL" id="JABAGD010000007">
    <property type="protein sequence ID" value="NMF04278.1"/>
    <property type="molecule type" value="Genomic_DNA"/>
</dbReference>
<dbReference type="PROSITE" id="PS50231">
    <property type="entry name" value="RICIN_B_LECTIN"/>
    <property type="match status" value="1"/>
</dbReference>
<reference evidence="4 5" key="1">
    <citation type="submission" date="2020-04" db="EMBL/GenBank/DDBJ databases">
        <authorList>
            <person name="Hitch T.C.A."/>
            <person name="Wylensek D."/>
            <person name="Clavel T."/>
        </authorList>
    </citation>
    <scope>NUCLEOTIDE SEQUENCE [LARGE SCALE GENOMIC DNA]</scope>
    <source>
        <strain evidence="4 5">WB01_NA02</strain>
    </source>
</reference>
<dbReference type="PANTHER" id="PTHR46401">
    <property type="entry name" value="GLYCOSYLTRANSFERASE WBBK-RELATED"/>
    <property type="match status" value="1"/>
</dbReference>
<proteinExistence type="predicted"/>
<evidence type="ECO:0000259" key="3">
    <source>
        <dbReference type="Pfam" id="PF22772"/>
    </source>
</evidence>